<evidence type="ECO:0000256" key="1">
    <source>
        <dbReference type="SAM" id="MobiDB-lite"/>
    </source>
</evidence>
<proteinExistence type="predicted"/>
<evidence type="ECO:0000313" key="2">
    <source>
        <dbReference type="EnsemblMetazoa" id="XP_022671003"/>
    </source>
</evidence>
<dbReference type="AlphaFoldDB" id="A0A7M7MEQ4"/>
<feature type="compositionally biased region" description="Gly residues" evidence="1">
    <location>
        <begin position="1"/>
        <end position="15"/>
    </location>
</feature>
<dbReference type="RefSeq" id="XP_022671003.1">
    <property type="nucleotide sequence ID" value="XM_022815268.1"/>
</dbReference>
<accession>A0A7M7MEQ4</accession>
<feature type="region of interest" description="Disordered" evidence="1">
    <location>
        <begin position="75"/>
        <end position="158"/>
    </location>
</feature>
<feature type="compositionally biased region" description="Low complexity" evidence="1">
    <location>
        <begin position="128"/>
        <end position="150"/>
    </location>
</feature>
<protein>
    <submittedName>
        <fullName evidence="2">Uncharacterized protein</fullName>
    </submittedName>
</protein>
<evidence type="ECO:0000313" key="3">
    <source>
        <dbReference type="Proteomes" id="UP000594260"/>
    </source>
</evidence>
<organism evidence="2 3">
    <name type="scientific">Varroa destructor</name>
    <name type="common">Honeybee mite</name>
    <dbReference type="NCBI Taxonomy" id="109461"/>
    <lineage>
        <taxon>Eukaryota</taxon>
        <taxon>Metazoa</taxon>
        <taxon>Ecdysozoa</taxon>
        <taxon>Arthropoda</taxon>
        <taxon>Chelicerata</taxon>
        <taxon>Arachnida</taxon>
        <taxon>Acari</taxon>
        <taxon>Parasitiformes</taxon>
        <taxon>Mesostigmata</taxon>
        <taxon>Gamasina</taxon>
        <taxon>Dermanyssoidea</taxon>
        <taxon>Varroidae</taxon>
        <taxon>Varroa</taxon>
    </lineage>
</organism>
<name>A0A7M7MEQ4_VARDE</name>
<dbReference type="EnsemblMetazoa" id="XM_022815268">
    <property type="protein sequence ID" value="XP_022671003"/>
    <property type="gene ID" value="LOC111254428"/>
</dbReference>
<dbReference type="GeneID" id="111254428"/>
<reference evidence="2" key="1">
    <citation type="submission" date="2021-01" db="UniProtKB">
        <authorList>
            <consortium name="EnsemblMetazoa"/>
        </authorList>
    </citation>
    <scope>IDENTIFICATION</scope>
</reference>
<keyword evidence="3" id="KW-1185">Reference proteome</keyword>
<sequence length="291" mass="31454">MICVGEGGGGGGGDGCDSRSSTSLTPQPPDGATSPMPLCNSAVLPIYGHTSHSTHGQHLINYKSSKMFYRPLPTRHLTSSPTFPQTNSTANNHPTASSTPCHHRTTGSTQNLVPQLNSHRTSTSPVFSSAHHSLLYSPSSPTPTVATTAPSPLPPSLESPAIMPRSLFLRGKPTAGANGQPVLDYRAVDRWYELDTSLSSQFQQHQLQMHQQATAVASRYHPLDGISASESPQMSHQIYPSRMTHPTSLYAQHRMSHDDQCPYESLIAPQHGTFVSHHSVLQAPSEYPNYS</sequence>
<feature type="region of interest" description="Disordered" evidence="1">
    <location>
        <begin position="1"/>
        <end position="37"/>
    </location>
</feature>
<dbReference type="InParanoid" id="A0A7M7MEQ4"/>
<dbReference type="Proteomes" id="UP000594260">
    <property type="component" value="Unplaced"/>
</dbReference>
<dbReference type="KEGG" id="vde:111254428"/>
<feature type="compositionally biased region" description="Polar residues" evidence="1">
    <location>
        <begin position="76"/>
        <end position="127"/>
    </location>
</feature>